<accession>A0ABY2H3W4</accession>
<dbReference type="PANTHER" id="PTHR11941:SF54">
    <property type="entry name" value="ENOYL-COA HYDRATASE, MITOCHONDRIAL"/>
    <property type="match status" value="1"/>
</dbReference>
<evidence type="ECO:0000313" key="2">
    <source>
        <dbReference type="EMBL" id="TFB01753.1"/>
    </source>
</evidence>
<dbReference type="InterPro" id="IPR029045">
    <property type="entry name" value="ClpP/crotonase-like_dom_sf"/>
</dbReference>
<protein>
    <recommendedName>
        <fullName evidence="4">Enoyl-CoA hydratase/isomerase</fullName>
    </recommendedName>
</protein>
<proteinExistence type="predicted"/>
<dbReference type="GeneID" id="300578121"/>
<dbReference type="SUPFAM" id="SSF52096">
    <property type="entry name" value="ClpP/crotonase"/>
    <property type="match status" value="1"/>
</dbReference>
<dbReference type="Gene3D" id="3.90.226.10">
    <property type="entry name" value="2-enoyl-CoA Hydratase, Chain A, domain 1"/>
    <property type="match status" value="1"/>
</dbReference>
<sequence length="305" mass="33813">MNSYACKTEEPNRIHRKCSTPSSSHHDLPYQKEHTTPSLPNFLLPNPSTSPNPPTIMHQHPLHRQTHHDLQPPINLWDANLVTSFNTFLNTLQAPDGTTKVVVFTSNNPDFWASTLDFNLFTQLGIPGRNGSSLLDTYFANLDLLLTTPVIFIGESRGAGDEHLLRMDMRFVGPEAAIGVLHVGSIQQLVRLIGLSLASEYLLAAAQVSASEAARVGWVNSVHPSAEASRKHVDETLRLTKASIAEQAPPRRAFEYDLRRFNGLAGLPVVAANLEAVLRLSRNESRGFEEDLNGDIVRKLYRTAR</sequence>
<gene>
    <name evidence="2" type="ORF">CCMA1212_006450</name>
</gene>
<evidence type="ECO:0008006" key="4">
    <source>
        <dbReference type="Google" id="ProtNLM"/>
    </source>
</evidence>
<dbReference type="PANTHER" id="PTHR11941">
    <property type="entry name" value="ENOYL-COA HYDRATASE-RELATED"/>
    <property type="match status" value="1"/>
</dbReference>
<feature type="compositionally biased region" description="Basic and acidic residues" evidence="1">
    <location>
        <begin position="24"/>
        <end position="35"/>
    </location>
</feature>
<name>A0ABY2H3W4_9HYPO</name>
<evidence type="ECO:0000256" key="1">
    <source>
        <dbReference type="SAM" id="MobiDB-lite"/>
    </source>
</evidence>
<dbReference type="Proteomes" id="UP001642720">
    <property type="component" value="Unassembled WGS sequence"/>
</dbReference>
<comment type="caution">
    <text evidence="2">The sequence shown here is derived from an EMBL/GenBank/DDBJ whole genome shotgun (WGS) entry which is preliminary data.</text>
</comment>
<reference evidence="2 3" key="1">
    <citation type="submission" date="2018-01" db="EMBL/GenBank/DDBJ databases">
        <title>Genome characterization of the sugarcane-associated fungus Trichoderma ghanense CCMA-1212 and their application in lignocelulose bioconversion.</title>
        <authorList>
            <person name="Steindorff A.S."/>
            <person name="Mendes T.D."/>
            <person name="Vilela E.S.D."/>
            <person name="Rodrigues D.S."/>
            <person name="Formighieri E.F."/>
            <person name="Melo I.S."/>
            <person name="Favaro L.C.L."/>
        </authorList>
    </citation>
    <scope>NUCLEOTIDE SEQUENCE [LARGE SCALE GENOMIC DNA]</scope>
    <source>
        <strain evidence="2 3">CCMA-1212</strain>
    </source>
</reference>
<evidence type="ECO:0000313" key="3">
    <source>
        <dbReference type="Proteomes" id="UP001642720"/>
    </source>
</evidence>
<feature type="region of interest" description="Disordered" evidence="1">
    <location>
        <begin position="1"/>
        <end position="56"/>
    </location>
</feature>
<dbReference type="Pfam" id="PF00378">
    <property type="entry name" value="ECH_1"/>
    <property type="match status" value="1"/>
</dbReference>
<keyword evidence="3" id="KW-1185">Reference proteome</keyword>
<dbReference type="EMBL" id="PPTA01000008">
    <property type="protein sequence ID" value="TFB01753.1"/>
    <property type="molecule type" value="Genomic_DNA"/>
</dbReference>
<dbReference type="RefSeq" id="XP_073557954.1">
    <property type="nucleotide sequence ID" value="XM_073703671.1"/>
</dbReference>
<feature type="compositionally biased region" description="Low complexity" evidence="1">
    <location>
        <begin position="36"/>
        <end position="47"/>
    </location>
</feature>
<organism evidence="2 3">
    <name type="scientific">Trichoderma ghanense</name>
    <dbReference type="NCBI Taxonomy" id="65468"/>
    <lineage>
        <taxon>Eukaryota</taxon>
        <taxon>Fungi</taxon>
        <taxon>Dikarya</taxon>
        <taxon>Ascomycota</taxon>
        <taxon>Pezizomycotina</taxon>
        <taxon>Sordariomycetes</taxon>
        <taxon>Hypocreomycetidae</taxon>
        <taxon>Hypocreales</taxon>
        <taxon>Hypocreaceae</taxon>
        <taxon>Trichoderma</taxon>
    </lineage>
</organism>
<dbReference type="CDD" id="cd06558">
    <property type="entry name" value="crotonase-like"/>
    <property type="match status" value="1"/>
</dbReference>
<dbReference type="InterPro" id="IPR001753">
    <property type="entry name" value="Enoyl-CoA_hydra/iso"/>
</dbReference>